<dbReference type="EMBL" id="AMZH03003510">
    <property type="protein sequence ID" value="RRT72099.1"/>
    <property type="molecule type" value="Genomic_DNA"/>
</dbReference>
<reference evidence="2 3" key="1">
    <citation type="journal article" date="2014" name="Agronomy (Basel)">
        <title>A Draft Genome Sequence for Ensete ventricosum, the Drought-Tolerant Tree Against Hunger.</title>
        <authorList>
            <person name="Harrison J."/>
            <person name="Moore K.A."/>
            <person name="Paszkiewicz K."/>
            <person name="Jones T."/>
            <person name="Grant M."/>
            <person name="Ambacheew D."/>
            <person name="Muzemil S."/>
            <person name="Studholme D.J."/>
        </authorList>
    </citation>
    <scope>NUCLEOTIDE SEQUENCE [LARGE SCALE GENOMIC DNA]</scope>
</reference>
<dbReference type="AlphaFoldDB" id="A0A427A783"/>
<sequence length="179" mass="19534">MEGPSSATEAADLRPPIVGRPSGSPGVEVVSLSSMNSKVLKALMRGLLVIRGRSQRWKPRSPRLSPHHEGAVRSGWSGGKDRYFVAQIFKLSRLEAEDLLKPRWPNLVTSFGVWTDGPLVAEYVRGALHPSLTKQLYKATSEELMDRAAKPGNCAATERQATELSAEVEQLKATLGESE</sequence>
<protein>
    <submittedName>
        <fullName evidence="2">Uncharacterized protein</fullName>
    </submittedName>
</protein>
<evidence type="ECO:0000313" key="2">
    <source>
        <dbReference type="EMBL" id="RRT72099.1"/>
    </source>
</evidence>
<accession>A0A427A783</accession>
<organism evidence="2 3">
    <name type="scientific">Ensete ventricosum</name>
    <name type="common">Abyssinian banana</name>
    <name type="synonym">Musa ensete</name>
    <dbReference type="NCBI Taxonomy" id="4639"/>
    <lineage>
        <taxon>Eukaryota</taxon>
        <taxon>Viridiplantae</taxon>
        <taxon>Streptophyta</taxon>
        <taxon>Embryophyta</taxon>
        <taxon>Tracheophyta</taxon>
        <taxon>Spermatophyta</taxon>
        <taxon>Magnoliopsida</taxon>
        <taxon>Liliopsida</taxon>
        <taxon>Zingiberales</taxon>
        <taxon>Musaceae</taxon>
        <taxon>Ensete</taxon>
    </lineage>
</organism>
<feature type="region of interest" description="Disordered" evidence="1">
    <location>
        <begin position="1"/>
        <end position="24"/>
    </location>
</feature>
<name>A0A427A783_ENSVE</name>
<evidence type="ECO:0000256" key="1">
    <source>
        <dbReference type="SAM" id="MobiDB-lite"/>
    </source>
</evidence>
<gene>
    <name evidence="2" type="ORF">B296_00034829</name>
</gene>
<comment type="caution">
    <text evidence="2">The sequence shown here is derived from an EMBL/GenBank/DDBJ whole genome shotgun (WGS) entry which is preliminary data.</text>
</comment>
<proteinExistence type="predicted"/>
<evidence type="ECO:0000313" key="3">
    <source>
        <dbReference type="Proteomes" id="UP000287651"/>
    </source>
</evidence>
<dbReference type="Proteomes" id="UP000287651">
    <property type="component" value="Unassembled WGS sequence"/>
</dbReference>